<name>A0A1H9VN40_9BACI</name>
<keyword evidence="3" id="KW-0131">Cell cycle</keyword>
<dbReference type="AlphaFoldDB" id="A0A1H9VN40"/>
<keyword evidence="3" id="KW-0132">Cell division</keyword>
<dbReference type="PANTHER" id="PTHR40027">
    <property type="entry name" value="CELL DIVISION PROTEIN DIVIC"/>
    <property type="match status" value="1"/>
</dbReference>
<keyword evidence="2" id="KW-0812">Transmembrane</keyword>
<dbReference type="RefSeq" id="WP_089743940.1">
    <property type="nucleotide sequence ID" value="NZ_FOGL01000025.1"/>
</dbReference>
<reference evidence="3 4" key="1">
    <citation type="submission" date="2016-10" db="EMBL/GenBank/DDBJ databases">
        <authorList>
            <person name="de Groot N.N."/>
        </authorList>
    </citation>
    <scope>NUCLEOTIDE SEQUENCE [LARGE SCALE GENOMIC DNA]</scope>
    <source>
        <strain evidence="3 4">CGMCC 1.7727</strain>
    </source>
</reference>
<organism evidence="3 4">
    <name type="scientific">Gracilibacillus ureilyticus</name>
    <dbReference type="NCBI Taxonomy" id="531814"/>
    <lineage>
        <taxon>Bacteria</taxon>
        <taxon>Bacillati</taxon>
        <taxon>Bacillota</taxon>
        <taxon>Bacilli</taxon>
        <taxon>Bacillales</taxon>
        <taxon>Bacillaceae</taxon>
        <taxon>Gracilibacillus</taxon>
    </lineage>
</organism>
<dbReference type="InterPro" id="IPR007060">
    <property type="entry name" value="FtsL/DivIC"/>
</dbReference>
<dbReference type="OrthoDB" id="2991180at2"/>
<feature type="transmembrane region" description="Helical" evidence="2">
    <location>
        <begin position="33"/>
        <end position="56"/>
    </location>
</feature>
<sequence>MAKPGSNVSKIHEAYIEQHKAHQRRQNERKKRLFRRISLFLLIVMVIAVSLTTYHIKQRIALKNMQTEYQEKSEQLAQLENEHKKLSDEVKLLNDEEYLLQIAKTNYFFTEEGEIVFKLPEEEASY</sequence>
<evidence type="ECO:0000256" key="2">
    <source>
        <dbReference type="SAM" id="Phobius"/>
    </source>
</evidence>
<keyword evidence="2" id="KW-0472">Membrane</keyword>
<evidence type="ECO:0000313" key="4">
    <source>
        <dbReference type="Proteomes" id="UP000199687"/>
    </source>
</evidence>
<accession>A0A1H9VN40</accession>
<protein>
    <submittedName>
        <fullName evidence="3">Cell division protein DivIC</fullName>
    </submittedName>
</protein>
<keyword evidence="4" id="KW-1185">Reference proteome</keyword>
<keyword evidence="1" id="KW-0175">Coiled coil</keyword>
<feature type="coiled-coil region" evidence="1">
    <location>
        <begin position="62"/>
        <end position="96"/>
    </location>
</feature>
<keyword evidence="2" id="KW-1133">Transmembrane helix</keyword>
<evidence type="ECO:0000313" key="3">
    <source>
        <dbReference type="EMBL" id="SES22737.1"/>
    </source>
</evidence>
<dbReference type="STRING" id="531814.SAMN04487944_12520"/>
<dbReference type="PANTHER" id="PTHR40027:SF1">
    <property type="entry name" value="CELL DIVISION PROTEIN DIVIC"/>
    <property type="match status" value="1"/>
</dbReference>
<dbReference type="Proteomes" id="UP000199687">
    <property type="component" value="Unassembled WGS sequence"/>
</dbReference>
<gene>
    <name evidence="3" type="ORF">SAMN04487944_12520</name>
</gene>
<dbReference type="InterPro" id="IPR039076">
    <property type="entry name" value="DivIC"/>
</dbReference>
<dbReference type="GO" id="GO:0051301">
    <property type="term" value="P:cell division"/>
    <property type="evidence" value="ECO:0007669"/>
    <property type="project" value="UniProtKB-KW"/>
</dbReference>
<dbReference type="Pfam" id="PF04977">
    <property type="entry name" value="DivIC"/>
    <property type="match status" value="1"/>
</dbReference>
<evidence type="ECO:0000256" key="1">
    <source>
        <dbReference type="SAM" id="Coils"/>
    </source>
</evidence>
<dbReference type="EMBL" id="FOGL01000025">
    <property type="protein sequence ID" value="SES22737.1"/>
    <property type="molecule type" value="Genomic_DNA"/>
</dbReference>
<proteinExistence type="predicted"/>